<evidence type="ECO:0000313" key="1">
    <source>
        <dbReference type="EMBL" id="MST81429.1"/>
    </source>
</evidence>
<dbReference type="EMBL" id="VUMV01000002">
    <property type="protein sequence ID" value="MST81429.1"/>
    <property type="molecule type" value="Genomic_DNA"/>
</dbReference>
<accession>A0A7X2TMP3</accession>
<protein>
    <submittedName>
        <fullName evidence="1">Uncharacterized protein</fullName>
    </submittedName>
</protein>
<organism evidence="1 2">
    <name type="scientific">Bilifractor porci</name>
    <dbReference type="NCBI Taxonomy" id="2606636"/>
    <lineage>
        <taxon>Bacteria</taxon>
        <taxon>Bacillati</taxon>
        <taxon>Bacillota</taxon>
        <taxon>Clostridia</taxon>
        <taxon>Lachnospirales</taxon>
        <taxon>Lachnospiraceae</taxon>
        <taxon>Bilifractor</taxon>
    </lineage>
</organism>
<proteinExistence type="predicted"/>
<gene>
    <name evidence="1" type="ORF">FYJ60_03735</name>
</gene>
<keyword evidence="2" id="KW-1185">Reference proteome</keyword>
<dbReference type="Proteomes" id="UP000466864">
    <property type="component" value="Unassembled WGS sequence"/>
</dbReference>
<dbReference type="RefSeq" id="WP_154457237.1">
    <property type="nucleotide sequence ID" value="NZ_VUMV01000002.1"/>
</dbReference>
<dbReference type="AlphaFoldDB" id="A0A7X2TMP3"/>
<name>A0A7X2TMP3_9FIRM</name>
<reference evidence="1 2" key="1">
    <citation type="submission" date="2019-08" db="EMBL/GenBank/DDBJ databases">
        <title>In-depth cultivation of the pig gut microbiome towards novel bacterial diversity and tailored functional studies.</title>
        <authorList>
            <person name="Wylensek D."/>
            <person name="Hitch T.C.A."/>
            <person name="Clavel T."/>
        </authorList>
    </citation>
    <scope>NUCLEOTIDE SEQUENCE [LARGE SCALE GENOMIC DNA]</scope>
    <source>
        <strain evidence="1 2">Oil+RF-744-WCA-WT-13</strain>
    </source>
</reference>
<sequence length="87" mass="10198">MNKTTVRYAEDRPEDCRFCYWWGGRNRKCLLGEENCYYLLPAKKPESERNRCEGCPYGRANPCIGFCMKEILKGTRRAQEADAHERG</sequence>
<comment type="caution">
    <text evidence="1">The sequence shown here is derived from an EMBL/GenBank/DDBJ whole genome shotgun (WGS) entry which is preliminary data.</text>
</comment>
<evidence type="ECO:0000313" key="2">
    <source>
        <dbReference type="Proteomes" id="UP000466864"/>
    </source>
</evidence>